<dbReference type="InterPro" id="IPR014710">
    <property type="entry name" value="RmlC-like_jellyroll"/>
</dbReference>
<dbReference type="PIRSF" id="PIRSF006232">
    <property type="entry name" value="Pirin"/>
    <property type="match status" value="1"/>
</dbReference>
<dbReference type="SUPFAM" id="SSF51182">
    <property type="entry name" value="RmlC-like cupins"/>
    <property type="match status" value="1"/>
</dbReference>
<protein>
    <submittedName>
        <fullName evidence="5">Pirin family protein</fullName>
    </submittedName>
</protein>
<gene>
    <name evidence="5" type="ORF">WNY58_01695</name>
</gene>
<name>A0ABU9TMZ5_9GAMM</name>
<evidence type="ECO:0000256" key="2">
    <source>
        <dbReference type="RuleBase" id="RU003457"/>
    </source>
</evidence>
<dbReference type="PANTHER" id="PTHR13903:SF8">
    <property type="entry name" value="PIRIN"/>
    <property type="match status" value="1"/>
</dbReference>
<dbReference type="InterPro" id="IPR003829">
    <property type="entry name" value="Pirin_N_dom"/>
</dbReference>
<dbReference type="InterPro" id="IPR012093">
    <property type="entry name" value="Pirin"/>
</dbReference>
<organism evidence="5 6">
    <name type="scientific">Neptuniibacter pectenicola</name>
    <dbReference type="NCBI Taxonomy" id="1806669"/>
    <lineage>
        <taxon>Bacteria</taxon>
        <taxon>Pseudomonadati</taxon>
        <taxon>Pseudomonadota</taxon>
        <taxon>Gammaproteobacteria</taxon>
        <taxon>Oceanospirillales</taxon>
        <taxon>Oceanospirillaceae</taxon>
        <taxon>Neptuniibacter</taxon>
    </lineage>
</organism>
<dbReference type="Pfam" id="PF05726">
    <property type="entry name" value="Pirin_C"/>
    <property type="match status" value="1"/>
</dbReference>
<dbReference type="Gene3D" id="2.60.120.10">
    <property type="entry name" value="Jelly Rolls"/>
    <property type="match status" value="2"/>
</dbReference>
<keyword evidence="6" id="KW-1185">Reference proteome</keyword>
<accession>A0ABU9TMZ5</accession>
<dbReference type="InterPro" id="IPR008778">
    <property type="entry name" value="Pirin_C_dom"/>
</dbReference>
<sequence length="291" mass="31701">MISGDNKREINRVIPAVDSQDGAGVLLKRSIGRNSSTRLDPFLMLDAFSTDNPDDYMAGFPPHPHRGFETVTYMLNGQMIHRDHLGNEGELRSGGVQWMTAGKGVIHEERPVAIEGVMRGFQLWVNLPAKDKMKPAAYQNIEPEAVPQIELMGGAVLKLIAGSLTLGDNSYQGPVCVEGTRPLYVDLQLPPGITVELPIPTEHNAFIYLFEGKASVEGQPLLINAANRLSTGSTVSITAPESDVDKSIARLLLLAGKPIGEPVAQYGPFVMNTMKEVEQAIVDYREGRLVD</sequence>
<proteinExistence type="inferred from homology"/>
<comment type="caution">
    <text evidence="5">The sequence shown here is derived from an EMBL/GenBank/DDBJ whole genome shotgun (WGS) entry which is preliminary data.</text>
</comment>
<dbReference type="EMBL" id="JBBMRA010000001">
    <property type="protein sequence ID" value="MEM5535094.1"/>
    <property type="molecule type" value="Genomic_DNA"/>
</dbReference>
<evidence type="ECO:0000259" key="3">
    <source>
        <dbReference type="Pfam" id="PF02678"/>
    </source>
</evidence>
<dbReference type="RefSeq" id="WP_342853511.1">
    <property type="nucleotide sequence ID" value="NZ_JBBMRA010000001.1"/>
</dbReference>
<feature type="domain" description="Pirin N-terminal" evidence="3">
    <location>
        <begin position="28"/>
        <end position="125"/>
    </location>
</feature>
<dbReference type="CDD" id="cd02909">
    <property type="entry name" value="cupin_pirin_N"/>
    <property type="match status" value="1"/>
</dbReference>
<evidence type="ECO:0000313" key="6">
    <source>
        <dbReference type="Proteomes" id="UP001449225"/>
    </source>
</evidence>
<dbReference type="PANTHER" id="PTHR13903">
    <property type="entry name" value="PIRIN-RELATED"/>
    <property type="match status" value="1"/>
</dbReference>
<dbReference type="Pfam" id="PF02678">
    <property type="entry name" value="Pirin"/>
    <property type="match status" value="1"/>
</dbReference>
<comment type="similarity">
    <text evidence="1 2">Belongs to the pirin family.</text>
</comment>
<reference evidence="5 6" key="1">
    <citation type="submission" date="2024-03" db="EMBL/GenBank/DDBJ databases">
        <title>Community enrichment and isolation of bacterial strains for fucoidan degradation.</title>
        <authorList>
            <person name="Sichert A."/>
        </authorList>
    </citation>
    <scope>NUCLEOTIDE SEQUENCE [LARGE SCALE GENOMIC DNA]</scope>
    <source>
        <strain evidence="5 6">AS76</strain>
    </source>
</reference>
<evidence type="ECO:0000256" key="1">
    <source>
        <dbReference type="ARBA" id="ARBA00008416"/>
    </source>
</evidence>
<feature type="domain" description="Pirin C-terminal" evidence="4">
    <location>
        <begin position="184"/>
        <end position="289"/>
    </location>
</feature>
<evidence type="ECO:0000313" key="5">
    <source>
        <dbReference type="EMBL" id="MEM5535094.1"/>
    </source>
</evidence>
<dbReference type="CDD" id="cd02247">
    <property type="entry name" value="cupin_pirin_C"/>
    <property type="match status" value="1"/>
</dbReference>
<dbReference type="Proteomes" id="UP001449225">
    <property type="component" value="Unassembled WGS sequence"/>
</dbReference>
<dbReference type="InterPro" id="IPR011051">
    <property type="entry name" value="RmlC_Cupin_sf"/>
</dbReference>
<evidence type="ECO:0000259" key="4">
    <source>
        <dbReference type="Pfam" id="PF05726"/>
    </source>
</evidence>